<keyword evidence="2" id="KW-1185">Reference proteome</keyword>
<gene>
    <name evidence="1" type="ORF">BU16DRAFT_525588</name>
</gene>
<reference evidence="1" key="1">
    <citation type="journal article" date="2020" name="Stud. Mycol.">
        <title>101 Dothideomycetes genomes: a test case for predicting lifestyles and emergence of pathogens.</title>
        <authorList>
            <person name="Haridas S."/>
            <person name="Albert R."/>
            <person name="Binder M."/>
            <person name="Bloem J."/>
            <person name="Labutti K."/>
            <person name="Salamov A."/>
            <person name="Andreopoulos B."/>
            <person name="Baker S."/>
            <person name="Barry K."/>
            <person name="Bills G."/>
            <person name="Bluhm B."/>
            <person name="Cannon C."/>
            <person name="Castanera R."/>
            <person name="Culley D."/>
            <person name="Daum C."/>
            <person name="Ezra D."/>
            <person name="Gonzalez J."/>
            <person name="Henrissat B."/>
            <person name="Kuo A."/>
            <person name="Liang C."/>
            <person name="Lipzen A."/>
            <person name="Lutzoni F."/>
            <person name="Magnuson J."/>
            <person name="Mondo S."/>
            <person name="Nolan M."/>
            <person name="Ohm R."/>
            <person name="Pangilinan J."/>
            <person name="Park H.-J."/>
            <person name="Ramirez L."/>
            <person name="Alfaro M."/>
            <person name="Sun H."/>
            <person name="Tritt A."/>
            <person name="Yoshinaga Y."/>
            <person name="Zwiers L.-H."/>
            <person name="Turgeon B."/>
            <person name="Goodwin S."/>
            <person name="Spatafora J."/>
            <person name="Crous P."/>
            <person name="Grigoriev I."/>
        </authorList>
    </citation>
    <scope>NUCLEOTIDE SEQUENCE</scope>
    <source>
        <strain evidence="1">CBS 269.34</strain>
    </source>
</reference>
<dbReference type="Proteomes" id="UP000799750">
    <property type="component" value="Unassembled WGS sequence"/>
</dbReference>
<organism evidence="1 2">
    <name type="scientific">Lophium mytilinum</name>
    <dbReference type="NCBI Taxonomy" id="390894"/>
    <lineage>
        <taxon>Eukaryota</taxon>
        <taxon>Fungi</taxon>
        <taxon>Dikarya</taxon>
        <taxon>Ascomycota</taxon>
        <taxon>Pezizomycotina</taxon>
        <taxon>Dothideomycetes</taxon>
        <taxon>Pleosporomycetidae</taxon>
        <taxon>Mytilinidiales</taxon>
        <taxon>Mytilinidiaceae</taxon>
        <taxon>Lophium</taxon>
    </lineage>
</organism>
<protein>
    <submittedName>
        <fullName evidence="1">Uncharacterized protein</fullName>
    </submittedName>
</protein>
<dbReference type="EMBL" id="MU004186">
    <property type="protein sequence ID" value="KAF2498022.1"/>
    <property type="molecule type" value="Genomic_DNA"/>
</dbReference>
<proteinExistence type="predicted"/>
<evidence type="ECO:0000313" key="1">
    <source>
        <dbReference type="EMBL" id="KAF2498022.1"/>
    </source>
</evidence>
<evidence type="ECO:0000313" key="2">
    <source>
        <dbReference type="Proteomes" id="UP000799750"/>
    </source>
</evidence>
<accession>A0A6A6R0X8</accession>
<sequence>MAELVGWLSRAVLFRRCLTGLNTLFQLCLSRFDRCKSLLMYILSAKAVSYCPYSGGNSKGPEPIISSECDTSKHSRLLTDDKRPRKHVWATVRAIWAR</sequence>
<name>A0A6A6R0X8_9PEZI</name>
<dbReference type="AlphaFoldDB" id="A0A6A6R0X8"/>